<gene>
    <name evidence="6" type="ORF">L2X98_19115</name>
</gene>
<keyword evidence="2" id="KW-0288">FMN</keyword>
<dbReference type="PANTHER" id="PTHR42847">
    <property type="entry name" value="ALKANESULFONATE MONOOXYGENASE"/>
    <property type="match status" value="1"/>
</dbReference>
<accession>A0ABY5NJZ4</accession>
<evidence type="ECO:0000313" key="6">
    <source>
        <dbReference type="EMBL" id="UUT35488.1"/>
    </source>
</evidence>
<evidence type="ECO:0000256" key="4">
    <source>
        <dbReference type="ARBA" id="ARBA00023033"/>
    </source>
</evidence>
<evidence type="ECO:0000313" key="7">
    <source>
        <dbReference type="Proteomes" id="UP001054811"/>
    </source>
</evidence>
<dbReference type="PANTHER" id="PTHR42847:SF4">
    <property type="entry name" value="ALKANESULFONATE MONOOXYGENASE-RELATED"/>
    <property type="match status" value="1"/>
</dbReference>
<keyword evidence="7" id="KW-1185">Reference proteome</keyword>
<reference evidence="6" key="1">
    <citation type="submission" date="2022-01" db="EMBL/GenBank/DDBJ databases">
        <title>Microbacterium eymi and Microbacterium rhizovicinus sp. nov., isolated from the rhizospheric soil of Elymus tsukushiensis, a plant native to the Dokdo Islands, Republic of Korea.</title>
        <authorList>
            <person name="Hwang Y.J."/>
        </authorList>
    </citation>
    <scope>NUCLEOTIDE SEQUENCE</scope>
    <source>
        <strain evidence="6">KUDC0405</strain>
    </source>
</reference>
<dbReference type="SUPFAM" id="SSF51679">
    <property type="entry name" value="Bacterial luciferase-like"/>
    <property type="match status" value="1"/>
</dbReference>
<sequence length="294" mass="31417">MVTFGIKTTPMHVGYEDVVRVWRDADAAPEIADAWLWDHLMPLAPPTDGPLFEGWTLLSALAAQTRRLELGLLVTSNRLRHPAHLGKIACTVDAISSGRLIMGLGVGGTVQPAGAGGFTANPAVAEYAAYGIDLVRPSEGIARLVETLDILDLMWTGGPFDFDGPFTTLRGTVSEPHPARRPPLLLGAWGDRMLRLVAERADVWNMPGPPHNAVDAFAERSARLDALCAEAGRDPSSLGRSVQLTVGYDDLGATRATASRLIAVGATHLVFNLPRGYPEGIVGRLVKHVVSPLT</sequence>
<dbReference type="InterPro" id="IPR050172">
    <property type="entry name" value="SsuD_RutA_monooxygenase"/>
</dbReference>
<name>A0ABY5NJZ4_9MICO</name>
<dbReference type="Gene3D" id="3.20.20.30">
    <property type="entry name" value="Luciferase-like domain"/>
    <property type="match status" value="1"/>
</dbReference>
<dbReference type="RefSeq" id="WP_259612094.1">
    <property type="nucleotide sequence ID" value="NZ_CP091139.2"/>
</dbReference>
<keyword evidence="4" id="KW-0503">Monooxygenase</keyword>
<keyword evidence="1" id="KW-0285">Flavoprotein</keyword>
<proteinExistence type="predicted"/>
<keyword evidence="3" id="KW-0560">Oxidoreductase</keyword>
<organism evidence="6 7">
    <name type="scientific">Microbacterium elymi</name>
    <dbReference type="NCBI Taxonomy" id="2909587"/>
    <lineage>
        <taxon>Bacteria</taxon>
        <taxon>Bacillati</taxon>
        <taxon>Actinomycetota</taxon>
        <taxon>Actinomycetes</taxon>
        <taxon>Micrococcales</taxon>
        <taxon>Microbacteriaceae</taxon>
        <taxon>Microbacterium</taxon>
    </lineage>
</organism>
<dbReference type="InterPro" id="IPR036661">
    <property type="entry name" value="Luciferase-like_sf"/>
</dbReference>
<evidence type="ECO:0000256" key="3">
    <source>
        <dbReference type="ARBA" id="ARBA00023002"/>
    </source>
</evidence>
<feature type="domain" description="Luciferase-like" evidence="5">
    <location>
        <begin position="31"/>
        <end position="249"/>
    </location>
</feature>
<dbReference type="Pfam" id="PF00296">
    <property type="entry name" value="Bac_luciferase"/>
    <property type="match status" value="1"/>
</dbReference>
<evidence type="ECO:0000256" key="1">
    <source>
        <dbReference type="ARBA" id="ARBA00022630"/>
    </source>
</evidence>
<evidence type="ECO:0000256" key="2">
    <source>
        <dbReference type="ARBA" id="ARBA00022643"/>
    </source>
</evidence>
<evidence type="ECO:0000259" key="5">
    <source>
        <dbReference type="Pfam" id="PF00296"/>
    </source>
</evidence>
<protein>
    <submittedName>
        <fullName evidence="6">LLM class flavin-dependent oxidoreductase</fullName>
    </submittedName>
</protein>
<dbReference type="Proteomes" id="UP001054811">
    <property type="component" value="Chromosome"/>
</dbReference>
<dbReference type="InterPro" id="IPR011251">
    <property type="entry name" value="Luciferase-like_dom"/>
</dbReference>
<dbReference type="EMBL" id="CP091139">
    <property type="protein sequence ID" value="UUT35488.1"/>
    <property type="molecule type" value="Genomic_DNA"/>
</dbReference>